<dbReference type="Proteomes" id="UP000011083">
    <property type="component" value="Unassembled WGS sequence"/>
</dbReference>
<dbReference type="RefSeq" id="XP_004353757.1">
    <property type="nucleotide sequence ID" value="XM_004353705.1"/>
</dbReference>
<name>L8HFD5_ACACF</name>
<dbReference type="EMBL" id="KB007835">
    <property type="protein sequence ID" value="ELR24229.1"/>
    <property type="molecule type" value="Genomic_DNA"/>
</dbReference>
<proteinExistence type="predicted"/>
<dbReference type="KEGG" id="acan:ACA1_272500"/>
<keyword evidence="2" id="KW-1185">Reference proteome</keyword>
<dbReference type="VEuPathDB" id="AmoebaDB:ACA1_272500"/>
<gene>
    <name evidence="1" type="ORF">ACA1_272500</name>
</gene>
<sequence>MATATATATGRVGSRARATVMVRRWARLRLTAGVRARGLAALALEAGNLQ</sequence>
<feature type="non-terminal residue" evidence="1">
    <location>
        <position position="50"/>
    </location>
</feature>
<dbReference type="AlphaFoldDB" id="L8HFD5"/>
<evidence type="ECO:0000313" key="1">
    <source>
        <dbReference type="EMBL" id="ELR24229.1"/>
    </source>
</evidence>
<organism evidence="1 2">
    <name type="scientific">Acanthamoeba castellanii (strain ATCC 30010 / Neff)</name>
    <dbReference type="NCBI Taxonomy" id="1257118"/>
    <lineage>
        <taxon>Eukaryota</taxon>
        <taxon>Amoebozoa</taxon>
        <taxon>Discosea</taxon>
        <taxon>Longamoebia</taxon>
        <taxon>Centramoebida</taxon>
        <taxon>Acanthamoebidae</taxon>
        <taxon>Acanthamoeba</taxon>
    </lineage>
</organism>
<evidence type="ECO:0000313" key="2">
    <source>
        <dbReference type="Proteomes" id="UP000011083"/>
    </source>
</evidence>
<reference evidence="1 2" key="1">
    <citation type="journal article" date="2013" name="Genome Biol.">
        <title>Genome of Acanthamoeba castellanii highlights extensive lateral gene transfer and early evolution of tyrosine kinase signaling.</title>
        <authorList>
            <person name="Clarke M."/>
            <person name="Lohan A.J."/>
            <person name="Liu B."/>
            <person name="Lagkouvardos I."/>
            <person name="Roy S."/>
            <person name="Zafar N."/>
            <person name="Bertelli C."/>
            <person name="Schilde C."/>
            <person name="Kianianmomeni A."/>
            <person name="Burglin T.R."/>
            <person name="Frech C."/>
            <person name="Turcotte B."/>
            <person name="Kopec K.O."/>
            <person name="Synnott J.M."/>
            <person name="Choo C."/>
            <person name="Paponov I."/>
            <person name="Finkler A."/>
            <person name="Soon Heng Tan C."/>
            <person name="Hutchins A.P."/>
            <person name="Weinmeier T."/>
            <person name="Rattei T."/>
            <person name="Chu J.S."/>
            <person name="Gimenez G."/>
            <person name="Irimia M."/>
            <person name="Rigden D.J."/>
            <person name="Fitzpatrick D.A."/>
            <person name="Lorenzo-Morales J."/>
            <person name="Bateman A."/>
            <person name="Chiu C.H."/>
            <person name="Tang P."/>
            <person name="Hegemann P."/>
            <person name="Fromm H."/>
            <person name="Raoult D."/>
            <person name="Greub G."/>
            <person name="Miranda-Saavedra D."/>
            <person name="Chen N."/>
            <person name="Nash P."/>
            <person name="Ginger M.L."/>
            <person name="Horn M."/>
            <person name="Schaap P."/>
            <person name="Caler L."/>
            <person name="Loftus B."/>
        </authorList>
    </citation>
    <scope>NUCLEOTIDE SEQUENCE [LARGE SCALE GENOMIC DNA]</scope>
    <source>
        <strain evidence="1 2">Neff</strain>
    </source>
</reference>
<dbReference type="GeneID" id="14925241"/>
<protein>
    <submittedName>
        <fullName evidence="1">Uncharacterized protein</fullName>
    </submittedName>
</protein>
<accession>L8HFD5</accession>